<evidence type="ECO:0000256" key="1">
    <source>
        <dbReference type="SAM" id="MobiDB-lite"/>
    </source>
</evidence>
<reference evidence="3" key="1">
    <citation type="submission" date="2016-10" db="EMBL/GenBank/DDBJ databases">
        <authorList>
            <person name="Varghese N."/>
            <person name="Submissions S."/>
        </authorList>
    </citation>
    <scope>NUCLEOTIDE SEQUENCE [LARGE SCALE GENOMIC DNA]</scope>
    <source>
        <strain evidence="3">DSM 25055</strain>
    </source>
</reference>
<sequence length="42" mass="4587">MDQQYIRPCLSPLSGNSRADGASAETETVTGPHDRTERPADR</sequence>
<dbReference type="AlphaFoldDB" id="A0A1H9A7V5"/>
<dbReference type="EMBL" id="FOFD01000001">
    <property type="protein sequence ID" value="SEP72621.1"/>
    <property type="molecule type" value="Genomic_DNA"/>
</dbReference>
<evidence type="ECO:0000313" key="2">
    <source>
        <dbReference type="EMBL" id="SEP72621.1"/>
    </source>
</evidence>
<feature type="region of interest" description="Disordered" evidence="1">
    <location>
        <begin position="1"/>
        <end position="42"/>
    </location>
</feature>
<feature type="compositionally biased region" description="Basic and acidic residues" evidence="1">
    <location>
        <begin position="32"/>
        <end position="42"/>
    </location>
</feature>
<name>A0A1H9A7V5_9EURY</name>
<protein>
    <submittedName>
        <fullName evidence="2">Uncharacterized protein</fullName>
    </submittedName>
</protein>
<keyword evidence="3" id="KW-1185">Reference proteome</keyword>
<organism evidence="2 3">
    <name type="scientific">Natrinema salaciae</name>
    <dbReference type="NCBI Taxonomy" id="1186196"/>
    <lineage>
        <taxon>Archaea</taxon>
        <taxon>Methanobacteriati</taxon>
        <taxon>Methanobacteriota</taxon>
        <taxon>Stenosarchaea group</taxon>
        <taxon>Halobacteria</taxon>
        <taxon>Halobacteriales</taxon>
        <taxon>Natrialbaceae</taxon>
        <taxon>Natrinema</taxon>
    </lineage>
</organism>
<dbReference type="Proteomes" id="UP000199114">
    <property type="component" value="Unassembled WGS sequence"/>
</dbReference>
<accession>A0A1H9A7V5</accession>
<proteinExistence type="predicted"/>
<evidence type="ECO:0000313" key="3">
    <source>
        <dbReference type="Proteomes" id="UP000199114"/>
    </source>
</evidence>
<gene>
    <name evidence="2" type="ORF">SAMN04489841_0372</name>
</gene>